<dbReference type="Proteomes" id="UP000215694">
    <property type="component" value="Unassembled WGS sequence"/>
</dbReference>
<protein>
    <submittedName>
        <fullName evidence="2">Uncharacterized protein</fullName>
    </submittedName>
</protein>
<name>A0A371J4J0_9FIRM</name>
<dbReference type="EMBL" id="NOJY02000011">
    <property type="protein sequence ID" value="RDY27679.1"/>
    <property type="molecule type" value="Genomic_DNA"/>
</dbReference>
<keyword evidence="1" id="KW-0812">Transmembrane</keyword>
<keyword evidence="1" id="KW-0472">Membrane</keyword>
<evidence type="ECO:0000313" key="2">
    <source>
        <dbReference type="EMBL" id="RDY27679.1"/>
    </source>
</evidence>
<evidence type="ECO:0000313" key="3">
    <source>
        <dbReference type="Proteomes" id="UP000215694"/>
    </source>
</evidence>
<organism evidence="2 3">
    <name type="scientific">Romboutsia weinsteinii</name>
    <dbReference type="NCBI Taxonomy" id="2020949"/>
    <lineage>
        <taxon>Bacteria</taxon>
        <taxon>Bacillati</taxon>
        <taxon>Bacillota</taxon>
        <taxon>Clostridia</taxon>
        <taxon>Peptostreptococcales</taxon>
        <taxon>Peptostreptococcaceae</taxon>
        <taxon>Romboutsia</taxon>
    </lineage>
</organism>
<sequence>MPLTLSILTIKFSVPAIIAMIITGIQTVIDGFSCCPHHKKEPSKILLSSSSSIIFYSLSIRIS</sequence>
<gene>
    <name evidence="2" type="ORF">CHL78_008120</name>
</gene>
<accession>A0A371J4J0</accession>
<keyword evidence="1" id="KW-1133">Transmembrane helix</keyword>
<dbReference type="AlphaFoldDB" id="A0A371J4J0"/>
<evidence type="ECO:0000256" key="1">
    <source>
        <dbReference type="SAM" id="Phobius"/>
    </source>
</evidence>
<proteinExistence type="predicted"/>
<comment type="caution">
    <text evidence="2">The sequence shown here is derived from an EMBL/GenBank/DDBJ whole genome shotgun (WGS) entry which is preliminary data.</text>
</comment>
<keyword evidence="3" id="KW-1185">Reference proteome</keyword>
<reference evidence="2 3" key="1">
    <citation type="journal article" date="2017" name="Genome Announc.">
        <title>Draft Genome Sequence of Romboutsia weinsteinii sp. nov. Strain CCRI-19649(T) Isolated from Surface Water.</title>
        <authorList>
            <person name="Maheux A.F."/>
            <person name="Boudreau D.K."/>
            <person name="Berube E."/>
            <person name="Boissinot M."/>
            <person name="Cantin P."/>
            <person name="Raymond F."/>
            <person name="Corbeil J."/>
            <person name="Omar R.F."/>
            <person name="Bergeron M.G."/>
        </authorList>
    </citation>
    <scope>NUCLEOTIDE SEQUENCE [LARGE SCALE GENOMIC DNA]</scope>
    <source>
        <strain evidence="2 3">CCRI-19649</strain>
    </source>
</reference>
<feature type="transmembrane region" description="Helical" evidence="1">
    <location>
        <begin position="12"/>
        <end position="33"/>
    </location>
</feature>